<evidence type="ECO:0000313" key="2">
    <source>
        <dbReference type="Proteomes" id="UP000515908"/>
    </source>
</evidence>
<dbReference type="Proteomes" id="UP000515908">
    <property type="component" value="Chromosome 04"/>
</dbReference>
<gene>
    <name evidence="1" type="ORF">ADEAN_000274800</name>
</gene>
<protein>
    <submittedName>
        <fullName evidence="1">Uncharacterized protein</fullName>
    </submittedName>
</protein>
<dbReference type="EMBL" id="LR877148">
    <property type="protein sequence ID" value="CAD2215293.1"/>
    <property type="molecule type" value="Genomic_DNA"/>
</dbReference>
<dbReference type="VEuPathDB" id="TriTrypDB:ADEAN_000274800"/>
<organism evidence="1 2">
    <name type="scientific">Angomonas deanei</name>
    <dbReference type="NCBI Taxonomy" id="59799"/>
    <lineage>
        <taxon>Eukaryota</taxon>
        <taxon>Discoba</taxon>
        <taxon>Euglenozoa</taxon>
        <taxon>Kinetoplastea</taxon>
        <taxon>Metakinetoplastina</taxon>
        <taxon>Trypanosomatida</taxon>
        <taxon>Trypanosomatidae</taxon>
        <taxon>Strigomonadinae</taxon>
        <taxon>Angomonas</taxon>
    </lineage>
</organism>
<reference evidence="1 2" key="1">
    <citation type="submission" date="2020-08" db="EMBL/GenBank/DDBJ databases">
        <authorList>
            <person name="Newling K."/>
            <person name="Davey J."/>
            <person name="Forrester S."/>
        </authorList>
    </citation>
    <scope>NUCLEOTIDE SEQUENCE [LARGE SCALE GENOMIC DNA]</scope>
    <source>
        <strain evidence="2">Crithidia deanei Carvalho (ATCC PRA-265)</strain>
    </source>
</reference>
<evidence type="ECO:0000313" key="1">
    <source>
        <dbReference type="EMBL" id="CAD2215293.1"/>
    </source>
</evidence>
<dbReference type="AlphaFoldDB" id="A0A7G2C952"/>
<accession>A0A7G2C952</accession>
<name>A0A7G2C952_9TRYP</name>
<sequence>MMQKIGVTGQESMSRLLLAPFTFIAPSELNSLADLLVSAISFLEGNSSDDVETFVDIEASSSNQVVANFGLTLVPYKSSLDVESSPKITPRITFDSKTRFSSNFVLSRKPAVEPGQPTVRLDEYFKDLYQVDREMSAALRAAEVNNAEYILDAAFETGLNTSDETLLFVLSKMTRTGAQYENSGLLKKIIQHMELEHNTEPTIIGCAVLPDSGPMGHPPSAAHLV</sequence>
<keyword evidence="2" id="KW-1185">Reference proteome</keyword>
<proteinExistence type="predicted"/>